<evidence type="ECO:0000259" key="11">
    <source>
        <dbReference type="Pfam" id="PF13648"/>
    </source>
</evidence>
<feature type="transmembrane region" description="Helical" evidence="7">
    <location>
        <begin position="254"/>
        <end position="272"/>
    </location>
</feature>
<dbReference type="GO" id="GO:0015293">
    <property type="term" value="F:symporter activity"/>
    <property type="evidence" value="ECO:0007669"/>
    <property type="project" value="TreeGrafter"/>
</dbReference>
<keyword evidence="13" id="KW-1185">Reference proteome</keyword>
<dbReference type="PANTHER" id="PTHR10590:SF4">
    <property type="entry name" value="SOLUTE CARRIER FAMILY 28 MEMBER 3"/>
    <property type="match status" value="1"/>
</dbReference>
<dbReference type="AlphaFoldDB" id="A0A7G8PU89"/>
<feature type="domain" description="Lipocalin-like" evidence="11">
    <location>
        <begin position="22"/>
        <end position="105"/>
    </location>
</feature>
<proteinExistence type="inferred from homology"/>
<evidence type="ECO:0000256" key="7">
    <source>
        <dbReference type="SAM" id="Phobius"/>
    </source>
</evidence>
<evidence type="ECO:0000313" key="13">
    <source>
        <dbReference type="Proteomes" id="UP000515514"/>
    </source>
</evidence>
<dbReference type="Pfam" id="PF07662">
    <property type="entry name" value="Nucleos_tra2_C"/>
    <property type="match status" value="1"/>
</dbReference>
<feature type="transmembrane region" description="Helical" evidence="7">
    <location>
        <begin position="147"/>
        <end position="165"/>
    </location>
</feature>
<feature type="domain" description="Nucleoside transporter/FeoB GTPase Gate" evidence="10">
    <location>
        <begin position="238"/>
        <end position="337"/>
    </location>
</feature>
<keyword evidence="5 7" id="KW-1133">Transmembrane helix</keyword>
<evidence type="ECO:0000256" key="5">
    <source>
        <dbReference type="ARBA" id="ARBA00022989"/>
    </source>
</evidence>
<dbReference type="InterPro" id="IPR002668">
    <property type="entry name" value="CNT_N_dom"/>
</dbReference>
<dbReference type="EMBL" id="CP052909">
    <property type="protein sequence ID" value="QNJ97905.1"/>
    <property type="molecule type" value="Genomic_DNA"/>
</dbReference>
<dbReference type="InterPro" id="IPR011642">
    <property type="entry name" value="Gate_dom"/>
</dbReference>
<feature type="transmembrane region" description="Helical" evidence="7">
    <location>
        <begin position="313"/>
        <end position="338"/>
    </location>
</feature>
<dbReference type="Proteomes" id="UP000515514">
    <property type="component" value="Chromosome"/>
</dbReference>
<dbReference type="InterPro" id="IPR011657">
    <property type="entry name" value="CNT_C_dom"/>
</dbReference>
<dbReference type="InterPro" id="IPR008276">
    <property type="entry name" value="C_nuclsd_transpt"/>
</dbReference>
<keyword evidence="6 7" id="KW-0472">Membrane</keyword>
<protein>
    <submittedName>
        <fullName evidence="12">Nucleoside permease NupC</fullName>
    </submittedName>
</protein>
<keyword evidence="4 7" id="KW-0812">Transmembrane</keyword>
<dbReference type="GO" id="GO:0005886">
    <property type="term" value="C:plasma membrane"/>
    <property type="evidence" value="ECO:0007669"/>
    <property type="project" value="UniProtKB-SubCell"/>
</dbReference>
<dbReference type="Pfam" id="PF13648">
    <property type="entry name" value="Lipocalin_4"/>
    <property type="match status" value="1"/>
</dbReference>
<dbReference type="Pfam" id="PF01773">
    <property type="entry name" value="Nucleos_tra2_N"/>
    <property type="match status" value="1"/>
</dbReference>
<feature type="transmembrane region" description="Helical" evidence="7">
    <location>
        <begin position="350"/>
        <end position="370"/>
    </location>
</feature>
<evidence type="ECO:0000256" key="2">
    <source>
        <dbReference type="ARBA" id="ARBA00009033"/>
    </source>
</evidence>
<evidence type="ECO:0000259" key="9">
    <source>
        <dbReference type="Pfam" id="PF07662"/>
    </source>
</evidence>
<accession>A0A7G8PU89</accession>
<feature type="domain" description="Concentrative nucleoside transporter C-terminal" evidence="9">
    <location>
        <begin position="350"/>
        <end position="570"/>
    </location>
</feature>
<evidence type="ECO:0000259" key="10">
    <source>
        <dbReference type="Pfam" id="PF07670"/>
    </source>
</evidence>
<evidence type="ECO:0000313" key="12">
    <source>
        <dbReference type="EMBL" id="QNJ97905.1"/>
    </source>
</evidence>
<dbReference type="Pfam" id="PF07670">
    <property type="entry name" value="Gate"/>
    <property type="match status" value="1"/>
</dbReference>
<evidence type="ECO:0000259" key="8">
    <source>
        <dbReference type="Pfam" id="PF01773"/>
    </source>
</evidence>
<evidence type="ECO:0000256" key="3">
    <source>
        <dbReference type="ARBA" id="ARBA00022475"/>
    </source>
</evidence>
<dbReference type="RefSeq" id="WP_186992198.1">
    <property type="nucleotide sequence ID" value="NZ_CP052909.1"/>
</dbReference>
<feature type="transmembrane region" description="Helical" evidence="7">
    <location>
        <begin position="515"/>
        <end position="540"/>
    </location>
</feature>
<dbReference type="PANTHER" id="PTHR10590">
    <property type="entry name" value="SODIUM/NUCLEOSIDE COTRANSPORTER"/>
    <property type="match status" value="1"/>
</dbReference>
<dbReference type="InterPro" id="IPR024311">
    <property type="entry name" value="Lipocalin-like"/>
</dbReference>
<dbReference type="KEGG" id="alti:ALE3EI_1342"/>
<comment type="similarity">
    <text evidence="2">Belongs to the concentrative nucleoside transporter (CNT) (TC 2.A.41) family.</text>
</comment>
<reference evidence="12 13" key="1">
    <citation type="submission" date="2020-04" db="EMBL/GenBank/DDBJ databases">
        <title>Genome sequence of Altibacter aquimarinus strain ALE3EI.</title>
        <authorList>
            <person name="Oh H.-M."/>
            <person name="Jang D."/>
        </authorList>
    </citation>
    <scope>NUCLEOTIDE SEQUENCE [LARGE SCALE GENOMIC DNA]</scope>
    <source>
        <strain evidence="12 13">ALE3EI</strain>
    </source>
</reference>
<evidence type="ECO:0000256" key="4">
    <source>
        <dbReference type="ARBA" id="ARBA00022692"/>
    </source>
</evidence>
<sequence length="574" mass="62338">MQKFLFVVFTIAIFGTCLGQSIEKNWQISEVTTAEGQPLFKINEHTDYFKLSDGAFSYQLKDENAIEASGDYIFQNNLLVLFFNKPSDTIRRFRISELTDSTLVFSENRVSYKLTTPTETEISTVIADENSKLAIDPDEGVGISTSSILRGILGISFLLLVCYLLSSNRRKINWRLVISGLALQIIFAVLVLKVEYVALAFDWISDKIVAFLNMSEKGSEFLFGGLVADMDTFGYIFAFKVLPTIVFFSAFTSLLYYLGILQLFVKGFAWVMSKTMRLSGAESLAAAANIFIGQTEAPLVVKPYLDRMTKSEILCLMVGGMATIAGGVLAAFIAFLGGDSDAEKILFTKHLLTASIMSAPAAILIAKMLFPETEEVDRKLDISKEKIGSNVLDAVSRGTTEGLKLAVNVGAMLLVFTAIMAVFNWITVDWIGGPTGLNEKIIASTDGRFDGLSMQYILGNIFAPVAWIIGVPAEDITIVGQLLGEKTILNEFYAYATLSELKQSGTLSNYRSIVIATYALCGFANFASIGIQIGGIGVLAPSQRTTLARFGIKALIGGTVAALLTATIAGMLIG</sequence>
<gene>
    <name evidence="12" type="ORF">ALE3EI_1342</name>
</gene>
<name>A0A7G8PU89_9FLAO</name>
<feature type="domain" description="Concentrative nucleoside transporter N-terminal" evidence="8">
    <location>
        <begin position="153"/>
        <end position="226"/>
    </location>
</feature>
<comment type="subcellular location">
    <subcellularLocation>
        <location evidence="1">Cell membrane</location>
        <topology evidence="1">Multi-pass membrane protein</topology>
    </subcellularLocation>
</comment>
<feature type="transmembrane region" description="Helical" evidence="7">
    <location>
        <begin position="552"/>
        <end position="573"/>
    </location>
</feature>
<evidence type="ECO:0000256" key="6">
    <source>
        <dbReference type="ARBA" id="ARBA00023136"/>
    </source>
</evidence>
<feature type="transmembrane region" description="Helical" evidence="7">
    <location>
        <begin position="177"/>
        <end position="201"/>
    </location>
</feature>
<dbReference type="GO" id="GO:0005337">
    <property type="term" value="F:nucleoside transmembrane transporter activity"/>
    <property type="evidence" value="ECO:0007669"/>
    <property type="project" value="InterPro"/>
</dbReference>
<evidence type="ECO:0000256" key="1">
    <source>
        <dbReference type="ARBA" id="ARBA00004651"/>
    </source>
</evidence>
<feature type="transmembrane region" description="Helical" evidence="7">
    <location>
        <begin position="405"/>
        <end position="426"/>
    </location>
</feature>
<organism evidence="12 13">
    <name type="scientific">Constantimarinum furrinae</name>
    <dbReference type="NCBI Taxonomy" id="2562285"/>
    <lineage>
        <taxon>Bacteria</taxon>
        <taxon>Pseudomonadati</taxon>
        <taxon>Bacteroidota</taxon>
        <taxon>Flavobacteriia</taxon>
        <taxon>Flavobacteriales</taxon>
        <taxon>Flavobacteriaceae</taxon>
        <taxon>Altibacter/Constantimarinum group</taxon>
        <taxon>Constantimarinum</taxon>
    </lineage>
</organism>
<keyword evidence="3" id="KW-1003">Cell membrane</keyword>